<dbReference type="Gene3D" id="1.10.287.470">
    <property type="entry name" value="Helix hairpin bin"/>
    <property type="match status" value="1"/>
</dbReference>
<evidence type="ECO:0000313" key="5">
    <source>
        <dbReference type="Proteomes" id="UP000006695"/>
    </source>
</evidence>
<dbReference type="Proteomes" id="UP000006695">
    <property type="component" value="Chromosome"/>
</dbReference>
<reference evidence="4 5" key="1">
    <citation type="submission" date="2007-05" db="EMBL/GenBank/DDBJ databases">
        <title>Complete sequence of Geobacter uraniireducens Rf4.</title>
        <authorList>
            <consortium name="US DOE Joint Genome Institute"/>
            <person name="Copeland A."/>
            <person name="Lucas S."/>
            <person name="Lapidus A."/>
            <person name="Barry K."/>
            <person name="Detter J.C."/>
            <person name="Glavina del Rio T."/>
            <person name="Hammon N."/>
            <person name="Israni S."/>
            <person name="Dalin E."/>
            <person name="Tice H."/>
            <person name="Pitluck S."/>
            <person name="Chertkov O."/>
            <person name="Brettin T."/>
            <person name="Bruce D."/>
            <person name="Han C."/>
            <person name="Schmutz J."/>
            <person name="Larimer F."/>
            <person name="Land M."/>
            <person name="Hauser L."/>
            <person name="Kyrpides N."/>
            <person name="Mikhailova N."/>
            <person name="Shelobolina E."/>
            <person name="Aklujkar M."/>
            <person name="Lovley D."/>
            <person name="Richardson P."/>
        </authorList>
    </citation>
    <scope>NUCLEOTIDE SEQUENCE [LARGE SCALE GENOMIC DNA]</scope>
    <source>
        <strain evidence="4 5">Rf4</strain>
    </source>
</reference>
<protein>
    <submittedName>
        <fullName evidence="4">Secretion protein HlyD family protein</fullName>
    </submittedName>
</protein>
<evidence type="ECO:0000256" key="1">
    <source>
        <dbReference type="SAM" id="Coils"/>
    </source>
</evidence>
<dbReference type="InterPro" id="IPR050739">
    <property type="entry name" value="MFP"/>
</dbReference>
<dbReference type="RefSeq" id="WP_011938109.1">
    <property type="nucleotide sequence ID" value="NC_009483.1"/>
</dbReference>
<dbReference type="HOGENOM" id="CLU_018816_15_1_7"/>
<feature type="domain" description="CusB-like beta-barrel" evidence="3">
    <location>
        <begin position="244"/>
        <end position="286"/>
    </location>
</feature>
<dbReference type="AlphaFoldDB" id="A5GAL8"/>
<name>A5GAL8_GEOUR</name>
<dbReference type="InterPro" id="IPR058792">
    <property type="entry name" value="Beta-barrel_RND_2"/>
</dbReference>
<dbReference type="Pfam" id="PF25917">
    <property type="entry name" value="BSH_RND"/>
    <property type="match status" value="1"/>
</dbReference>
<proteinExistence type="predicted"/>
<feature type="coiled-coil region" evidence="1">
    <location>
        <begin position="170"/>
        <end position="211"/>
    </location>
</feature>
<sequence>MRKFLPLVIALSLLAGGCGFGWYWLSTGRFMEKTDNAYIRSEITQVSSKVSGYVKDVPAEDNTLVAAGDPLVRIEDLEFGVRLELGRKKLEERKAAQLVAYNRSRLQDSRIDACTAQLAAARAEQLKKTGDLRRFGSLFPDGIVSELDYDAVVTAEKKARAETGSAVANLKMAESELAALLAEERRLEAELHQQEEELKLLAKELADTVVRSPITGEVGNRRVRAGQYVKPGTVLLTVIPRNVLWVEANFKEVQLSRMHEGQPVSIEVDAFPGRPLTGRVESLSPASGAEYSVLPPENATGNFTKIVQRVPVKIRFQPGQPLLRELRAGMSVVVSLDTRPGSGSGPAVSRLNRR</sequence>
<dbReference type="STRING" id="351605.Gura_1183"/>
<dbReference type="EMBL" id="CP000698">
    <property type="protein sequence ID" value="ABQ25387.1"/>
    <property type="molecule type" value="Genomic_DNA"/>
</dbReference>
<gene>
    <name evidence="4" type="ordered locus">Gura_1183</name>
</gene>
<organism evidence="4 5">
    <name type="scientific">Geotalea uraniireducens (strain Rf4)</name>
    <name type="common">Geobacter uraniireducens</name>
    <dbReference type="NCBI Taxonomy" id="351605"/>
    <lineage>
        <taxon>Bacteria</taxon>
        <taxon>Pseudomonadati</taxon>
        <taxon>Thermodesulfobacteriota</taxon>
        <taxon>Desulfuromonadia</taxon>
        <taxon>Geobacterales</taxon>
        <taxon>Geobacteraceae</taxon>
        <taxon>Geotalea</taxon>
    </lineage>
</organism>
<keyword evidence="5" id="KW-1185">Reference proteome</keyword>
<dbReference type="Gene3D" id="2.40.50.100">
    <property type="match status" value="1"/>
</dbReference>
<dbReference type="InterPro" id="IPR058625">
    <property type="entry name" value="MdtA-like_BSH"/>
</dbReference>
<dbReference type="SUPFAM" id="SSF111369">
    <property type="entry name" value="HlyD-like secretion proteins"/>
    <property type="match status" value="1"/>
</dbReference>
<dbReference type="GO" id="GO:0055085">
    <property type="term" value="P:transmembrane transport"/>
    <property type="evidence" value="ECO:0007669"/>
    <property type="project" value="InterPro"/>
</dbReference>
<dbReference type="PROSITE" id="PS51257">
    <property type="entry name" value="PROKAR_LIPOPROTEIN"/>
    <property type="match status" value="1"/>
</dbReference>
<accession>A5GAL8</accession>
<dbReference type="OrthoDB" id="9811754at2"/>
<dbReference type="PANTHER" id="PTHR30386">
    <property type="entry name" value="MEMBRANE FUSION SUBUNIT OF EMRAB-TOLC MULTIDRUG EFFLUX PUMP"/>
    <property type="match status" value="1"/>
</dbReference>
<dbReference type="Gene3D" id="2.40.30.170">
    <property type="match status" value="1"/>
</dbReference>
<feature type="domain" description="Multidrug resistance protein MdtA-like barrel-sandwich hybrid" evidence="2">
    <location>
        <begin position="43"/>
        <end position="234"/>
    </location>
</feature>
<keyword evidence="1" id="KW-0175">Coiled coil</keyword>
<dbReference type="PANTHER" id="PTHR30386:SF24">
    <property type="entry name" value="MULTIDRUG RESISTANCE EFFLUX PUMP"/>
    <property type="match status" value="1"/>
</dbReference>
<dbReference type="KEGG" id="gur:Gura_1183"/>
<evidence type="ECO:0000313" key="4">
    <source>
        <dbReference type="EMBL" id="ABQ25387.1"/>
    </source>
</evidence>
<evidence type="ECO:0000259" key="3">
    <source>
        <dbReference type="Pfam" id="PF25954"/>
    </source>
</evidence>
<evidence type="ECO:0000259" key="2">
    <source>
        <dbReference type="Pfam" id="PF25917"/>
    </source>
</evidence>
<dbReference type="Pfam" id="PF25954">
    <property type="entry name" value="Beta-barrel_RND_2"/>
    <property type="match status" value="1"/>
</dbReference>